<dbReference type="AlphaFoldDB" id="A0A2N3G7N1"/>
<dbReference type="Pfam" id="PF13450">
    <property type="entry name" value="NAD_binding_8"/>
    <property type="match status" value="1"/>
</dbReference>
<dbReference type="Gene3D" id="3.50.50.60">
    <property type="entry name" value="FAD/NAD(P)-binding domain"/>
    <property type="match status" value="1"/>
</dbReference>
<comment type="caution">
    <text evidence="1">The sequence shown here is derived from an EMBL/GenBank/DDBJ whole genome shotgun (WGS) entry which is preliminary data.</text>
</comment>
<dbReference type="SUPFAM" id="SSF51905">
    <property type="entry name" value="FAD/NAD(P)-binding domain"/>
    <property type="match status" value="1"/>
</dbReference>
<accession>A0A2N3G7N1</accession>
<protein>
    <submittedName>
        <fullName evidence="1">Uncharacterized protein</fullName>
    </submittedName>
</protein>
<dbReference type="PRINTS" id="PR00419">
    <property type="entry name" value="ADXRDTASE"/>
</dbReference>
<name>A0A2N3G7N1_9ACTN</name>
<gene>
    <name evidence="1" type="ORF">CVT63_01370</name>
</gene>
<evidence type="ECO:0000313" key="2">
    <source>
        <dbReference type="Proteomes" id="UP000233654"/>
    </source>
</evidence>
<reference evidence="1 2" key="1">
    <citation type="journal article" date="2017" name="ISME J.">
        <title>Potential for microbial H2 and metal transformations associated with novel bacteria and archaea in deep terrestrial subsurface sediments.</title>
        <authorList>
            <person name="Hernsdorf A.W."/>
            <person name="Amano Y."/>
            <person name="Miyakawa K."/>
            <person name="Ise K."/>
            <person name="Suzuki Y."/>
            <person name="Anantharaman K."/>
            <person name="Probst A."/>
            <person name="Burstein D."/>
            <person name="Thomas B.C."/>
            <person name="Banfield J.F."/>
        </authorList>
    </citation>
    <scope>NUCLEOTIDE SEQUENCE [LARGE SCALE GENOMIC DNA]</scope>
    <source>
        <strain evidence="1">HGW-Actinobacteria-3</strain>
    </source>
</reference>
<dbReference type="Proteomes" id="UP000233654">
    <property type="component" value="Unassembled WGS sequence"/>
</dbReference>
<proteinExistence type="predicted"/>
<dbReference type="InterPro" id="IPR036188">
    <property type="entry name" value="FAD/NAD-bd_sf"/>
</dbReference>
<organism evidence="1 2">
    <name type="scientific">Candidatus Anoxymicrobium japonicum</name>
    <dbReference type="NCBI Taxonomy" id="2013648"/>
    <lineage>
        <taxon>Bacteria</taxon>
        <taxon>Bacillati</taxon>
        <taxon>Actinomycetota</taxon>
        <taxon>Candidatus Geothermincolia</taxon>
        <taxon>Candidatus Geothermincolales</taxon>
        <taxon>Candidatus Anoxymicrobiaceae</taxon>
        <taxon>Candidatus Anoxymicrobium</taxon>
    </lineage>
</organism>
<sequence length="360" mass="40136">MAANSNEVIVAGAGLAGLTAALNLARDGKDVLILDRFDRVGGMPEAHPAVDVTPLECGPLSKFTGIKLGEPQIRPCENWNCYIYDYKAPMDIKAVNLHCVERGISKTALDVQLYNLCLDAGVSFEFNRPLLTQGDYAMLPPDSIIATGLYVETFEALNIPYEKVFGYVGRGKTDNWPSCGVWFCDYTLDYAYYGSNNGVVFALYFAREPIKDSEFERFREMQLAGQEEMRCSVWDYHEGVAPTASRNNPRMFAGDKILAGTLSGMMDPFALFGVHGALVSGKIAAMAHQDKAEAYALFVKYTRHFRRNLFARKIFDATPVGYKKAFMGPQVKWMQEHADKLAFATNFFLKALPGYLEIPR</sequence>
<evidence type="ECO:0000313" key="1">
    <source>
        <dbReference type="EMBL" id="PKQ28726.1"/>
    </source>
</evidence>
<dbReference type="EMBL" id="PHEX01000007">
    <property type="protein sequence ID" value="PKQ28726.1"/>
    <property type="molecule type" value="Genomic_DNA"/>
</dbReference>